<dbReference type="InterPro" id="IPR017452">
    <property type="entry name" value="GPCR_Rhodpsn_7TM"/>
</dbReference>
<evidence type="ECO:0000256" key="4">
    <source>
        <dbReference type="ARBA" id="ARBA00022692"/>
    </source>
</evidence>
<keyword evidence="4 10" id="KW-0812">Transmembrane</keyword>
<evidence type="ECO:0000256" key="11">
    <source>
        <dbReference type="SAM" id="Phobius"/>
    </source>
</evidence>
<dbReference type="KEGG" id="foc:113216236"/>
<accession>A0A9C6XVF3</accession>
<keyword evidence="8 10" id="KW-0675">Receptor</keyword>
<dbReference type="GO" id="GO:0032870">
    <property type="term" value="P:cellular response to hormone stimulus"/>
    <property type="evidence" value="ECO:0007669"/>
    <property type="project" value="TreeGrafter"/>
</dbReference>
<keyword evidence="9 10" id="KW-0807">Transducer</keyword>
<evidence type="ECO:0000256" key="7">
    <source>
        <dbReference type="ARBA" id="ARBA00023136"/>
    </source>
</evidence>
<evidence type="ECO:0000256" key="9">
    <source>
        <dbReference type="ARBA" id="ARBA00023224"/>
    </source>
</evidence>
<dbReference type="InterPro" id="IPR000611">
    <property type="entry name" value="NPY_rcpt"/>
</dbReference>
<organism evidence="13 14">
    <name type="scientific">Frankliniella occidentalis</name>
    <name type="common">Western flower thrips</name>
    <name type="synonym">Euthrips occidentalis</name>
    <dbReference type="NCBI Taxonomy" id="133901"/>
    <lineage>
        <taxon>Eukaryota</taxon>
        <taxon>Metazoa</taxon>
        <taxon>Ecdysozoa</taxon>
        <taxon>Arthropoda</taxon>
        <taxon>Hexapoda</taxon>
        <taxon>Insecta</taxon>
        <taxon>Pterygota</taxon>
        <taxon>Neoptera</taxon>
        <taxon>Paraneoptera</taxon>
        <taxon>Thysanoptera</taxon>
        <taxon>Terebrantia</taxon>
        <taxon>Thripoidea</taxon>
        <taxon>Thripidae</taxon>
        <taxon>Frankliniella</taxon>
    </lineage>
</organism>
<dbReference type="CDD" id="cd14993">
    <property type="entry name" value="7tmA_CCKR-like"/>
    <property type="match status" value="1"/>
</dbReference>
<dbReference type="GeneID" id="113216236"/>
<gene>
    <name evidence="14" type="primary">LOC113216236</name>
</gene>
<evidence type="ECO:0000256" key="5">
    <source>
        <dbReference type="ARBA" id="ARBA00022989"/>
    </source>
</evidence>
<feature type="transmembrane region" description="Helical" evidence="11">
    <location>
        <begin position="212"/>
        <end position="237"/>
    </location>
</feature>
<evidence type="ECO:0000259" key="12">
    <source>
        <dbReference type="PROSITE" id="PS50262"/>
    </source>
</evidence>
<feature type="transmembrane region" description="Helical" evidence="11">
    <location>
        <begin position="81"/>
        <end position="102"/>
    </location>
</feature>
<comment type="similarity">
    <text evidence="2 10">Belongs to the G-protein coupled receptor 1 family.</text>
</comment>
<dbReference type="GO" id="GO:0004983">
    <property type="term" value="F:neuropeptide Y receptor activity"/>
    <property type="evidence" value="ECO:0007669"/>
    <property type="project" value="InterPro"/>
</dbReference>
<proteinExistence type="inferred from homology"/>
<evidence type="ECO:0000313" key="14">
    <source>
        <dbReference type="RefSeq" id="XP_052132360.1"/>
    </source>
</evidence>
<dbReference type="Gene3D" id="1.20.1070.10">
    <property type="entry name" value="Rhodopsin 7-helix transmembrane proteins"/>
    <property type="match status" value="1"/>
</dbReference>
<name>A0A9C6XVF3_FRAOC</name>
<dbReference type="GO" id="GO:0005886">
    <property type="term" value="C:plasma membrane"/>
    <property type="evidence" value="ECO:0007669"/>
    <property type="project" value="UniProtKB-SubCell"/>
</dbReference>
<evidence type="ECO:0000256" key="2">
    <source>
        <dbReference type="ARBA" id="ARBA00010663"/>
    </source>
</evidence>
<feature type="transmembrane region" description="Helical" evidence="11">
    <location>
        <begin position="43"/>
        <end position="69"/>
    </location>
</feature>
<dbReference type="AlphaFoldDB" id="A0A9C6XVF3"/>
<evidence type="ECO:0000256" key="10">
    <source>
        <dbReference type="RuleBase" id="RU000688"/>
    </source>
</evidence>
<keyword evidence="3" id="KW-1003">Cell membrane</keyword>
<dbReference type="SMART" id="SM01381">
    <property type="entry name" value="7TM_GPCR_Srsx"/>
    <property type="match status" value="1"/>
</dbReference>
<evidence type="ECO:0000256" key="8">
    <source>
        <dbReference type="ARBA" id="ARBA00023170"/>
    </source>
</evidence>
<keyword evidence="6 10" id="KW-0297">G-protein coupled receptor</keyword>
<evidence type="ECO:0000256" key="1">
    <source>
        <dbReference type="ARBA" id="ARBA00004651"/>
    </source>
</evidence>
<evidence type="ECO:0000256" key="3">
    <source>
        <dbReference type="ARBA" id="ARBA00022475"/>
    </source>
</evidence>
<dbReference type="PANTHER" id="PTHR24241:SF76">
    <property type="entry name" value="NEUROPEPTIDE SIFAMIDE RECEPTOR"/>
    <property type="match status" value="1"/>
</dbReference>
<dbReference type="PRINTS" id="PR01012">
    <property type="entry name" value="NRPEPTIDEYR"/>
</dbReference>
<dbReference type="PROSITE" id="PS50262">
    <property type="entry name" value="G_PROTEIN_RECEP_F1_2"/>
    <property type="match status" value="1"/>
</dbReference>
<dbReference type="PANTHER" id="PTHR24241">
    <property type="entry name" value="NEUROPEPTIDE RECEPTOR-RELATED G-PROTEIN COUPLED RECEPTOR"/>
    <property type="match status" value="1"/>
</dbReference>
<feature type="transmembrane region" description="Helical" evidence="11">
    <location>
        <begin position="265"/>
        <end position="287"/>
    </location>
</feature>
<dbReference type="Proteomes" id="UP000504606">
    <property type="component" value="Unplaced"/>
</dbReference>
<reference evidence="14" key="1">
    <citation type="submission" date="2025-08" db="UniProtKB">
        <authorList>
            <consortium name="RefSeq"/>
        </authorList>
    </citation>
    <scope>IDENTIFICATION</scope>
    <source>
        <tissue evidence="14">Whole organism</tissue>
    </source>
</reference>
<keyword evidence="5 11" id="KW-1133">Transmembrane helix</keyword>
<dbReference type="Pfam" id="PF00001">
    <property type="entry name" value="7tm_1"/>
    <property type="match status" value="1"/>
</dbReference>
<keyword evidence="13" id="KW-1185">Reference proteome</keyword>
<dbReference type="PRINTS" id="PR00237">
    <property type="entry name" value="GPCRRHODOPSN"/>
</dbReference>
<protein>
    <submittedName>
        <fullName evidence="14">Neuropeptide SIFamide receptor-like isoform X1</fullName>
    </submittedName>
</protein>
<dbReference type="FunFam" id="1.20.1070.10:FF:000291">
    <property type="entry name" value="Predicted protein"/>
    <property type="match status" value="1"/>
</dbReference>
<keyword evidence="7 11" id="KW-0472">Membrane</keyword>
<dbReference type="GO" id="GO:0042277">
    <property type="term" value="F:peptide binding"/>
    <property type="evidence" value="ECO:0007669"/>
    <property type="project" value="TreeGrafter"/>
</dbReference>
<feature type="transmembrane region" description="Helical" evidence="11">
    <location>
        <begin position="162"/>
        <end position="180"/>
    </location>
</feature>
<dbReference type="RefSeq" id="XP_052132360.1">
    <property type="nucleotide sequence ID" value="XM_052276400.1"/>
</dbReference>
<dbReference type="OrthoDB" id="5975505at2759"/>
<dbReference type="SUPFAM" id="SSF81321">
    <property type="entry name" value="Family A G protein-coupled receptor-like"/>
    <property type="match status" value="1"/>
</dbReference>
<dbReference type="InterPro" id="IPR000276">
    <property type="entry name" value="GPCR_Rhodpsn"/>
</dbReference>
<evidence type="ECO:0000256" key="6">
    <source>
        <dbReference type="ARBA" id="ARBA00023040"/>
    </source>
</evidence>
<feature type="domain" description="G-protein coupled receptors family 1 profile" evidence="12">
    <location>
        <begin position="61"/>
        <end position="327"/>
    </location>
</feature>
<evidence type="ECO:0000313" key="13">
    <source>
        <dbReference type="Proteomes" id="UP000504606"/>
    </source>
</evidence>
<sequence length="466" mass="51076">MEGMLTANSTTTANSSYLFPDDNDGNDGHVLCDGGELRYGVGLTVVICVAYLAVFVVGVLGNVCVVMVVASFPRMRSTTNLFIANLAIADLLVNVVCLPFTLVSNVLKEWVLGDAICRTLPYLQGVSVSASIYTLVCISVERCLAICYPLKCQLSLRTCRQLIAFVWAVSLLVTTPWAVVFTTEMYDEEAGEKCSKYLICWEGWPSELWETLYFVLAHLSMCYLLPLACISVCYALIWRRVCMRKLPGEPQLGGQLMLHRSKMKAVKMLLVVVVSFALSWMPLYVMVSRERFGPSAPSELEREVMAVLRPFAQWLGTSNSCVNPIFYAYFNRKFRAGFMTILSNHTCCLSNKYEYDQCSVEFRWQKRGLAAGALAGAGALVGVGAGPRRGSRELAARTPARHLIARANTVCEVSESRECLARVSSESHYQAVPSAVPTLQVAGAIPRCRVSACNGASSSSMGATLV</sequence>
<comment type="subcellular location">
    <subcellularLocation>
        <location evidence="1">Cell membrane</location>
        <topology evidence="1">Multi-pass membrane protein</topology>
    </subcellularLocation>
</comment>
<dbReference type="PROSITE" id="PS00237">
    <property type="entry name" value="G_PROTEIN_RECEP_F1_1"/>
    <property type="match status" value="1"/>
</dbReference>